<dbReference type="RefSeq" id="WP_062370404.1">
    <property type="nucleotide sequence ID" value="NZ_CP007140.1"/>
</dbReference>
<dbReference type="PANTHER" id="PTHR43080">
    <property type="entry name" value="CBS DOMAIN-CONTAINING PROTEIN CBSX3, MITOCHONDRIAL"/>
    <property type="match status" value="1"/>
</dbReference>
<gene>
    <name evidence="4" type="ORF">X802_01595</name>
</gene>
<dbReference type="SUPFAM" id="SSF54631">
    <property type="entry name" value="CBS-domain pair"/>
    <property type="match status" value="1"/>
</dbReference>
<organism evidence="4 5">
    <name type="scientific">Thermococcus guaymasensis DSM 11113</name>
    <dbReference type="NCBI Taxonomy" id="1432656"/>
    <lineage>
        <taxon>Archaea</taxon>
        <taxon>Methanobacteriati</taxon>
        <taxon>Methanobacteriota</taxon>
        <taxon>Thermococci</taxon>
        <taxon>Thermococcales</taxon>
        <taxon>Thermococcaceae</taxon>
        <taxon>Thermococcus</taxon>
    </lineage>
</organism>
<sequence>MYDIERALQSFHSLRLEDIMPPITSMPVVTADTPILSVLKILKTRHHVWVVRDKESMRLKGVIRYLDVIDILLPPEAYKFKLGMTSRSLRSILGGAEKAIDVAERDVLTIEKDSTVLDALLKMRRYRAQVLAVVDGDRLVGEVSLRLLINEFLRLLRVGDVKWMQHGSSSQSESP</sequence>
<dbReference type="PROSITE" id="PS51371">
    <property type="entry name" value="CBS"/>
    <property type="match status" value="2"/>
</dbReference>
<keyword evidence="1 2" id="KW-0129">CBS domain</keyword>
<protein>
    <recommendedName>
        <fullName evidence="3">CBS domain-containing protein</fullName>
    </recommendedName>
</protein>
<accession>A0A0X1KID8</accession>
<dbReference type="STRING" id="1432656.X802_01595"/>
<dbReference type="EMBL" id="CP007140">
    <property type="protein sequence ID" value="AJC71025.1"/>
    <property type="molecule type" value="Genomic_DNA"/>
</dbReference>
<dbReference type="Gene3D" id="3.10.580.10">
    <property type="entry name" value="CBS-domain"/>
    <property type="match status" value="1"/>
</dbReference>
<dbReference type="InterPro" id="IPR046342">
    <property type="entry name" value="CBS_dom_sf"/>
</dbReference>
<proteinExistence type="predicted"/>
<keyword evidence="5" id="KW-1185">Reference proteome</keyword>
<reference evidence="4 5" key="1">
    <citation type="submission" date="2014-01" db="EMBL/GenBank/DDBJ databases">
        <title>Genome sequencing of Thermococcus guaymasensis.</title>
        <authorList>
            <person name="Zhang X."/>
            <person name="Alvare G."/>
            <person name="Fristensky B."/>
            <person name="Chen L."/>
            <person name="Suen T."/>
            <person name="Chen Q."/>
            <person name="Ma K."/>
        </authorList>
    </citation>
    <scope>NUCLEOTIDE SEQUENCE [LARGE SCALE GENOMIC DNA]</scope>
    <source>
        <strain evidence="4 5">DSM 11113</strain>
    </source>
</reference>
<evidence type="ECO:0000259" key="3">
    <source>
        <dbReference type="PROSITE" id="PS51371"/>
    </source>
</evidence>
<evidence type="ECO:0000256" key="2">
    <source>
        <dbReference type="PROSITE-ProRule" id="PRU00703"/>
    </source>
</evidence>
<dbReference type="PATRIC" id="fig|1432656.3.peg.315"/>
<dbReference type="KEGG" id="tgy:X802_01595"/>
<feature type="domain" description="CBS" evidence="3">
    <location>
        <begin position="103"/>
        <end position="158"/>
    </location>
</feature>
<dbReference type="Proteomes" id="UP000062043">
    <property type="component" value="Chromosome"/>
</dbReference>
<dbReference type="PANTHER" id="PTHR43080:SF2">
    <property type="entry name" value="CBS DOMAIN-CONTAINING PROTEIN"/>
    <property type="match status" value="1"/>
</dbReference>
<dbReference type="OrthoDB" id="85365at2157"/>
<dbReference type="InterPro" id="IPR051257">
    <property type="entry name" value="Diverse_CBS-Domain"/>
</dbReference>
<dbReference type="InterPro" id="IPR000644">
    <property type="entry name" value="CBS_dom"/>
</dbReference>
<name>A0A0X1KID8_9EURY</name>
<evidence type="ECO:0000256" key="1">
    <source>
        <dbReference type="ARBA" id="ARBA00023122"/>
    </source>
</evidence>
<dbReference type="GeneID" id="27134353"/>
<evidence type="ECO:0000313" key="4">
    <source>
        <dbReference type="EMBL" id="AJC71025.1"/>
    </source>
</evidence>
<dbReference type="AlphaFoldDB" id="A0A0X1KID8"/>
<feature type="domain" description="CBS" evidence="3">
    <location>
        <begin position="20"/>
        <end position="78"/>
    </location>
</feature>
<dbReference type="Pfam" id="PF00571">
    <property type="entry name" value="CBS"/>
    <property type="match status" value="2"/>
</dbReference>
<evidence type="ECO:0000313" key="5">
    <source>
        <dbReference type="Proteomes" id="UP000062043"/>
    </source>
</evidence>
<dbReference type="SMART" id="SM00116">
    <property type="entry name" value="CBS"/>
    <property type="match status" value="2"/>
</dbReference>